<feature type="transmembrane region" description="Helical" evidence="1">
    <location>
        <begin position="39"/>
        <end position="60"/>
    </location>
</feature>
<reference evidence="2 3" key="1">
    <citation type="submission" date="2024-02" db="EMBL/GenBank/DDBJ databases">
        <title>de novo genome assembly of Solanum bulbocastanum strain 11H21.</title>
        <authorList>
            <person name="Hosaka A.J."/>
        </authorList>
    </citation>
    <scope>NUCLEOTIDE SEQUENCE [LARGE SCALE GENOMIC DNA]</scope>
    <source>
        <tissue evidence="2">Young leaves</tissue>
    </source>
</reference>
<proteinExistence type="predicted"/>
<accession>A0AAN8Y3C1</accession>
<evidence type="ECO:0000256" key="1">
    <source>
        <dbReference type="SAM" id="Phobius"/>
    </source>
</evidence>
<keyword evidence="3" id="KW-1185">Reference proteome</keyword>
<evidence type="ECO:0000313" key="3">
    <source>
        <dbReference type="Proteomes" id="UP001371456"/>
    </source>
</evidence>
<dbReference type="EMBL" id="JBANQN010000010">
    <property type="protein sequence ID" value="KAK6778165.1"/>
    <property type="molecule type" value="Genomic_DNA"/>
</dbReference>
<comment type="caution">
    <text evidence="2">The sequence shown here is derived from an EMBL/GenBank/DDBJ whole genome shotgun (WGS) entry which is preliminary data.</text>
</comment>
<sequence length="71" mass="8331">MNKIESKMDNFDDDLKKMKAVEKTWKNKLAKFKKKEKQLWIVVLCVCILGVTLVFQRALFLKGEGDLRKLS</sequence>
<evidence type="ECO:0000313" key="2">
    <source>
        <dbReference type="EMBL" id="KAK6778165.1"/>
    </source>
</evidence>
<keyword evidence="1" id="KW-0812">Transmembrane</keyword>
<gene>
    <name evidence="2" type="ORF">RDI58_024883</name>
</gene>
<keyword evidence="1" id="KW-1133">Transmembrane helix</keyword>
<dbReference type="AlphaFoldDB" id="A0AAN8Y3C1"/>
<dbReference type="Proteomes" id="UP001371456">
    <property type="component" value="Unassembled WGS sequence"/>
</dbReference>
<name>A0AAN8Y3C1_SOLBU</name>
<keyword evidence="1" id="KW-0472">Membrane</keyword>
<organism evidence="2 3">
    <name type="scientific">Solanum bulbocastanum</name>
    <name type="common">Wild potato</name>
    <dbReference type="NCBI Taxonomy" id="147425"/>
    <lineage>
        <taxon>Eukaryota</taxon>
        <taxon>Viridiplantae</taxon>
        <taxon>Streptophyta</taxon>
        <taxon>Embryophyta</taxon>
        <taxon>Tracheophyta</taxon>
        <taxon>Spermatophyta</taxon>
        <taxon>Magnoliopsida</taxon>
        <taxon>eudicotyledons</taxon>
        <taxon>Gunneridae</taxon>
        <taxon>Pentapetalae</taxon>
        <taxon>asterids</taxon>
        <taxon>lamiids</taxon>
        <taxon>Solanales</taxon>
        <taxon>Solanaceae</taxon>
        <taxon>Solanoideae</taxon>
        <taxon>Solaneae</taxon>
        <taxon>Solanum</taxon>
    </lineage>
</organism>
<protein>
    <submittedName>
        <fullName evidence="2">Uncharacterized protein</fullName>
    </submittedName>
</protein>